<proteinExistence type="predicted"/>
<gene>
    <name evidence="1" type="ORF">D1953_02370</name>
</gene>
<comment type="caution">
    <text evidence="1">The sequence shown here is derived from an EMBL/GenBank/DDBJ whole genome shotgun (WGS) entry which is preliminary data.</text>
</comment>
<reference evidence="1 2" key="1">
    <citation type="submission" date="2018-08" db="EMBL/GenBank/DDBJ databases">
        <title>Bacillus jemisoniae sp. nov., Bacillus chryseoplanitiae sp. nov., Bacillus resnikiae sp. nov., and Bacillus frankliniae sp. nov., isolated from Viking spacecraft and associated surfaces.</title>
        <authorList>
            <person name="Seuylemezian A."/>
            <person name="Vaishampayan P."/>
        </authorList>
    </citation>
    <scope>NUCLEOTIDE SEQUENCE [LARGE SCALE GENOMIC DNA]</scope>
    <source>
        <strain evidence="1 2">MA001</strain>
    </source>
</reference>
<organism evidence="1 2">
    <name type="scientific">Peribacillus asahii</name>
    <dbReference type="NCBI Taxonomy" id="228899"/>
    <lineage>
        <taxon>Bacteria</taxon>
        <taxon>Bacillati</taxon>
        <taxon>Bacillota</taxon>
        <taxon>Bacilli</taxon>
        <taxon>Bacillales</taxon>
        <taxon>Bacillaceae</taxon>
        <taxon>Peribacillus</taxon>
    </lineage>
</organism>
<dbReference type="AlphaFoldDB" id="A0A398BQ78"/>
<accession>A0A398BQ78</accession>
<dbReference type="RefSeq" id="WP_119115534.1">
    <property type="nucleotide sequence ID" value="NZ_QWVS01000002.1"/>
</dbReference>
<name>A0A398BQ78_9BACI</name>
<dbReference type="Proteomes" id="UP000266016">
    <property type="component" value="Unassembled WGS sequence"/>
</dbReference>
<sequence length="129" mass="15032">MEWIILSLFSLAIVLLIISFIKKDKVAKLEEELEQVTLTHMQDIFQLKKKVKILEEELLIQDEPKYRSTSVPYQPLSTTQPINEIIKSQVAALYRQGRSLEQIEKQSTLTKEQIIQVIEEQGLRGLEHE</sequence>
<keyword evidence="2" id="KW-1185">Reference proteome</keyword>
<dbReference type="EMBL" id="QWVS01000002">
    <property type="protein sequence ID" value="RID89426.1"/>
    <property type="molecule type" value="Genomic_DNA"/>
</dbReference>
<evidence type="ECO:0000313" key="2">
    <source>
        <dbReference type="Proteomes" id="UP000266016"/>
    </source>
</evidence>
<protein>
    <submittedName>
        <fullName evidence="1">Uncharacterized protein</fullName>
    </submittedName>
</protein>
<evidence type="ECO:0000313" key="1">
    <source>
        <dbReference type="EMBL" id="RID89426.1"/>
    </source>
</evidence>